<feature type="compositionally biased region" description="Polar residues" evidence="1">
    <location>
        <begin position="36"/>
        <end position="45"/>
    </location>
</feature>
<accession>A0AAQ3K3A8</accession>
<dbReference type="AlphaFoldDB" id="A0AAQ3K3A8"/>
<evidence type="ECO:0000256" key="1">
    <source>
        <dbReference type="SAM" id="MobiDB-lite"/>
    </source>
</evidence>
<dbReference type="InterPro" id="IPR012442">
    <property type="entry name" value="DUF1645_plant"/>
</dbReference>
<dbReference type="Pfam" id="PF07816">
    <property type="entry name" value="DUF1645"/>
    <property type="match status" value="1"/>
</dbReference>
<sequence>MTVPERQENPSLTLSASFGVANATAGADERSPPPTSSVQLQSHPHNSNDDHDVAEDDFEFTFVLGCTDGTPTSVTADELFSHGRILPAYPVFDRTLLLPPSEDNEVEGPHPEIPMRRLLIEEAASPSGSISSSSSEADDMGSVTARKHFTWMTRSAPQSPDRCRKSASAGTERRRSRLQDLFLGGRSHSDGKEKSVLLEASPARGKSPSAKSSRAKAAAGGGVGASRVSYGNGQAVTGPRRSFLPYRLQLFGLFTARRSDAFHFL</sequence>
<feature type="compositionally biased region" description="Low complexity" evidence="1">
    <location>
        <begin position="200"/>
        <end position="218"/>
    </location>
</feature>
<reference evidence="2 3" key="1">
    <citation type="submission" date="2023-10" db="EMBL/GenBank/DDBJ databases">
        <title>Chromosome-scale genome assembly provides insights into flower coloration mechanisms of Canna indica.</title>
        <authorList>
            <person name="Li C."/>
        </authorList>
    </citation>
    <scope>NUCLEOTIDE SEQUENCE [LARGE SCALE GENOMIC DNA]</scope>
    <source>
        <tissue evidence="2">Flower</tissue>
    </source>
</reference>
<organism evidence="2 3">
    <name type="scientific">Canna indica</name>
    <name type="common">Indian-shot</name>
    <dbReference type="NCBI Taxonomy" id="4628"/>
    <lineage>
        <taxon>Eukaryota</taxon>
        <taxon>Viridiplantae</taxon>
        <taxon>Streptophyta</taxon>
        <taxon>Embryophyta</taxon>
        <taxon>Tracheophyta</taxon>
        <taxon>Spermatophyta</taxon>
        <taxon>Magnoliopsida</taxon>
        <taxon>Liliopsida</taxon>
        <taxon>Zingiberales</taxon>
        <taxon>Cannaceae</taxon>
        <taxon>Canna</taxon>
    </lineage>
</organism>
<feature type="region of interest" description="Disordered" evidence="1">
    <location>
        <begin position="1"/>
        <end position="53"/>
    </location>
</feature>
<dbReference type="EMBL" id="CP136892">
    <property type="protein sequence ID" value="WOL00364.1"/>
    <property type="molecule type" value="Genomic_DNA"/>
</dbReference>
<dbReference type="Proteomes" id="UP001327560">
    <property type="component" value="Chromosome 3"/>
</dbReference>
<feature type="compositionally biased region" description="Basic and acidic residues" evidence="1">
    <location>
        <begin position="187"/>
        <end position="196"/>
    </location>
</feature>
<gene>
    <name evidence="2" type="ORF">Cni_G09077</name>
</gene>
<evidence type="ECO:0000313" key="2">
    <source>
        <dbReference type="EMBL" id="WOL00364.1"/>
    </source>
</evidence>
<feature type="region of interest" description="Disordered" evidence="1">
    <location>
        <begin position="151"/>
        <end position="224"/>
    </location>
</feature>
<evidence type="ECO:0000313" key="3">
    <source>
        <dbReference type="Proteomes" id="UP001327560"/>
    </source>
</evidence>
<keyword evidence="3" id="KW-1185">Reference proteome</keyword>
<name>A0AAQ3K3A8_9LILI</name>
<proteinExistence type="predicted"/>
<dbReference type="PANTHER" id="PTHR33095:SF127">
    <property type="entry name" value="OS05G0578100 PROTEIN"/>
    <property type="match status" value="1"/>
</dbReference>
<protein>
    <submittedName>
        <fullName evidence="2">Uncharacterized protein</fullName>
    </submittedName>
</protein>
<dbReference type="PANTHER" id="PTHR33095">
    <property type="entry name" value="OS07G0619500 PROTEIN"/>
    <property type="match status" value="1"/>
</dbReference>